<name>A0A8J5CCP1_CHIOP</name>
<proteinExistence type="predicted"/>
<dbReference type="EMBL" id="JACEEZ010024784">
    <property type="protein sequence ID" value="KAG0708264.1"/>
    <property type="molecule type" value="Genomic_DNA"/>
</dbReference>
<sequence length="207" mass="22535">MPRTAGRQVVINRSGRGCRLSQKPIQGQVRYHHLLGSLQKTLGAGKGGQVKDPQPVGSREKRRRTWPPSERQRPPLTRTCLPAYSSPKGRQRGAPAHRVPENRELEARRGRRPGSCSHPHPHWSHQQQPRGDGVSTQRVLGTAPERSCRRASRGNVRPLRDATRRHGALPPSCPPNPPPEAGPAPPPSCGGGCDTGQGAYGPQPPRT</sequence>
<organism evidence="2 3">
    <name type="scientific">Chionoecetes opilio</name>
    <name type="common">Atlantic snow crab</name>
    <name type="synonym">Cancer opilio</name>
    <dbReference type="NCBI Taxonomy" id="41210"/>
    <lineage>
        <taxon>Eukaryota</taxon>
        <taxon>Metazoa</taxon>
        <taxon>Ecdysozoa</taxon>
        <taxon>Arthropoda</taxon>
        <taxon>Crustacea</taxon>
        <taxon>Multicrustacea</taxon>
        <taxon>Malacostraca</taxon>
        <taxon>Eumalacostraca</taxon>
        <taxon>Eucarida</taxon>
        <taxon>Decapoda</taxon>
        <taxon>Pleocyemata</taxon>
        <taxon>Brachyura</taxon>
        <taxon>Eubrachyura</taxon>
        <taxon>Majoidea</taxon>
        <taxon>Majidae</taxon>
        <taxon>Chionoecetes</taxon>
    </lineage>
</organism>
<feature type="compositionally biased region" description="Pro residues" evidence="1">
    <location>
        <begin position="171"/>
        <end position="188"/>
    </location>
</feature>
<evidence type="ECO:0000313" key="3">
    <source>
        <dbReference type="Proteomes" id="UP000770661"/>
    </source>
</evidence>
<protein>
    <submittedName>
        <fullName evidence="2">Uncharacterized protein</fullName>
    </submittedName>
</protein>
<comment type="caution">
    <text evidence="2">The sequence shown here is derived from an EMBL/GenBank/DDBJ whole genome shotgun (WGS) entry which is preliminary data.</text>
</comment>
<dbReference type="AlphaFoldDB" id="A0A8J5CCP1"/>
<evidence type="ECO:0000256" key="1">
    <source>
        <dbReference type="SAM" id="MobiDB-lite"/>
    </source>
</evidence>
<feature type="compositionally biased region" description="Basic and acidic residues" evidence="1">
    <location>
        <begin position="98"/>
        <end position="108"/>
    </location>
</feature>
<feature type="region of interest" description="Disordered" evidence="1">
    <location>
        <begin position="41"/>
        <end position="207"/>
    </location>
</feature>
<evidence type="ECO:0000313" key="2">
    <source>
        <dbReference type="EMBL" id="KAG0708264.1"/>
    </source>
</evidence>
<accession>A0A8J5CCP1</accession>
<feature type="compositionally biased region" description="Gly residues" evidence="1">
    <location>
        <begin position="189"/>
        <end position="199"/>
    </location>
</feature>
<reference evidence="2" key="1">
    <citation type="submission" date="2020-07" db="EMBL/GenBank/DDBJ databases">
        <title>The High-quality genome of the commercially important snow crab, Chionoecetes opilio.</title>
        <authorList>
            <person name="Jeong J.-H."/>
            <person name="Ryu S."/>
        </authorList>
    </citation>
    <scope>NUCLEOTIDE SEQUENCE</scope>
    <source>
        <strain evidence="2">MADBK_172401_WGS</strain>
        <tissue evidence="2">Digestive gland</tissue>
    </source>
</reference>
<gene>
    <name evidence="2" type="ORF">GWK47_024045</name>
</gene>
<dbReference type="Proteomes" id="UP000770661">
    <property type="component" value="Unassembled WGS sequence"/>
</dbReference>
<keyword evidence="3" id="KW-1185">Reference proteome</keyword>